<dbReference type="Gene3D" id="3.40.50.2020">
    <property type="match status" value="1"/>
</dbReference>
<comment type="caution">
    <text evidence="8">The sequence shown here is derived from an EMBL/GenBank/DDBJ whole genome shotgun (WGS) entry which is preliminary data.</text>
</comment>
<feature type="binding site" evidence="6">
    <location>
        <position position="99"/>
    </location>
    <ligand>
        <name>5-phospho-alpha-D-ribose 1-diphosphate</name>
        <dbReference type="ChEBI" id="CHEBI:58017"/>
        <note>ligand shared between dimeric partners</note>
    </ligand>
</feature>
<protein>
    <recommendedName>
        <fullName evidence="2 6">Orotate phosphoribosyltransferase</fullName>
        <shortName evidence="6">OPRT</shortName>
        <shortName evidence="6">OPRTase</shortName>
        <ecNumber evidence="2 6">2.4.2.10</ecNumber>
    </recommendedName>
</protein>
<dbReference type="HAMAP" id="MF_01208">
    <property type="entry name" value="PyrE"/>
    <property type="match status" value="1"/>
</dbReference>
<dbReference type="EC" id="2.4.2.10" evidence="2 6"/>
<comment type="pathway">
    <text evidence="1 6">Pyrimidine metabolism; UMP biosynthesis via de novo pathway; UMP from orotate: step 1/2.</text>
</comment>
<proteinExistence type="inferred from homology"/>
<dbReference type="PANTHER" id="PTHR19278">
    <property type="entry name" value="OROTATE PHOSPHORIBOSYLTRANSFERASE"/>
    <property type="match status" value="1"/>
</dbReference>
<comment type="cofactor">
    <cofactor evidence="6">
        <name>Mg(2+)</name>
        <dbReference type="ChEBI" id="CHEBI:18420"/>
    </cofactor>
</comment>
<dbReference type="CDD" id="cd06223">
    <property type="entry name" value="PRTases_typeI"/>
    <property type="match status" value="1"/>
</dbReference>
<comment type="similarity">
    <text evidence="6">Belongs to the purine/pyrimidine phosphoribosyltransferase family. PyrE subfamily.</text>
</comment>
<keyword evidence="3 6" id="KW-0328">Glycosyltransferase</keyword>
<keyword evidence="4 6" id="KW-0808">Transferase</keyword>
<keyword evidence="9" id="KW-1185">Reference proteome</keyword>
<feature type="binding site" evidence="6">
    <location>
        <position position="95"/>
    </location>
    <ligand>
        <name>5-phospho-alpha-D-ribose 1-diphosphate</name>
        <dbReference type="ChEBI" id="CHEBI:58017"/>
        <note>ligand shared between dimeric partners</note>
    </ligand>
</feature>
<keyword evidence="5 6" id="KW-0665">Pyrimidine biosynthesis</keyword>
<feature type="binding site" evidence="6">
    <location>
        <position position="125"/>
    </location>
    <ligand>
        <name>orotate</name>
        <dbReference type="ChEBI" id="CHEBI:30839"/>
    </ligand>
</feature>
<evidence type="ECO:0000256" key="1">
    <source>
        <dbReference type="ARBA" id="ARBA00004889"/>
    </source>
</evidence>
<evidence type="ECO:0000256" key="5">
    <source>
        <dbReference type="ARBA" id="ARBA00022975"/>
    </source>
</evidence>
<dbReference type="InterPro" id="IPR004467">
    <property type="entry name" value="Or_phspho_trans_dom"/>
</dbReference>
<dbReference type="InterPro" id="IPR023031">
    <property type="entry name" value="OPRT"/>
</dbReference>
<evidence type="ECO:0000256" key="3">
    <source>
        <dbReference type="ARBA" id="ARBA00022676"/>
    </source>
</evidence>
<dbReference type="SUPFAM" id="SSF53271">
    <property type="entry name" value="PRTase-like"/>
    <property type="match status" value="1"/>
</dbReference>
<gene>
    <name evidence="6 8" type="primary">pyrE</name>
    <name evidence="8" type="ORF">ACFPM4_03530</name>
</gene>
<comment type="caution">
    <text evidence="6">Lacks conserved residue(s) required for the propagation of feature annotation.</text>
</comment>
<organism evidence="8 9">
    <name type="scientific">Lederbergia graminis</name>
    <dbReference type="NCBI Taxonomy" id="735518"/>
    <lineage>
        <taxon>Bacteria</taxon>
        <taxon>Bacillati</taxon>
        <taxon>Bacillota</taxon>
        <taxon>Bacilli</taxon>
        <taxon>Bacillales</taxon>
        <taxon>Bacillaceae</taxon>
        <taxon>Lederbergia</taxon>
    </lineage>
</organism>
<dbReference type="Proteomes" id="UP001596147">
    <property type="component" value="Unassembled WGS sequence"/>
</dbReference>
<feature type="binding site" description="in other chain" evidence="6">
    <location>
        <begin position="121"/>
        <end position="129"/>
    </location>
    <ligand>
        <name>5-phospho-alpha-D-ribose 1-diphosphate</name>
        <dbReference type="ChEBI" id="CHEBI:58017"/>
        <note>ligand shared between dimeric partners</note>
    </ligand>
</feature>
<evidence type="ECO:0000313" key="9">
    <source>
        <dbReference type="Proteomes" id="UP001596147"/>
    </source>
</evidence>
<evidence type="ECO:0000256" key="6">
    <source>
        <dbReference type="HAMAP-Rule" id="MF_01208"/>
    </source>
</evidence>
<comment type="function">
    <text evidence="6">Catalyzes the transfer of a ribosyl phosphate group from 5-phosphoribose 1-diphosphate to orotate, leading to the formation of orotidine monophosphate (OMP).</text>
</comment>
<comment type="subunit">
    <text evidence="6">Homodimer.</text>
</comment>
<feature type="binding site" evidence="6">
    <location>
        <position position="101"/>
    </location>
    <ligand>
        <name>5-phospho-alpha-D-ribose 1-diphosphate</name>
        <dbReference type="ChEBI" id="CHEBI:58017"/>
        <note>ligand shared between dimeric partners</note>
    </ligand>
</feature>
<dbReference type="EMBL" id="JBHSMC010000001">
    <property type="protein sequence ID" value="MFC5463826.1"/>
    <property type="molecule type" value="Genomic_DNA"/>
</dbReference>
<sequence>MLANNIVEQLLEIEAVFLRPNDPFTWSSGLKSPIYCDNRLTLSYPTLRKEIASGLSKLVQDHYPEVEMIAGTATAGIPHAAWVSDQLNLPMCYVRSSAKSHGKGNQIEGKVEAGQKVVVVEDLISTGGSAITAAEALREAGLEVLGIVAIFTYELEKGKQCLQEANLEAHSLTSYSNLISVALEKGIIEDKDEEALISWRKNPEAWGKENE</sequence>
<feature type="domain" description="Phosphoribosyltransferase" evidence="7">
    <location>
        <begin position="49"/>
        <end position="151"/>
    </location>
</feature>
<dbReference type="InterPro" id="IPR000836">
    <property type="entry name" value="PRTase_dom"/>
</dbReference>
<evidence type="ECO:0000259" key="7">
    <source>
        <dbReference type="Pfam" id="PF00156"/>
    </source>
</evidence>
<keyword evidence="6" id="KW-0460">Magnesium</keyword>
<name>A0ABW0LEU1_9BACI</name>
<dbReference type="Pfam" id="PF00156">
    <property type="entry name" value="Pribosyltran"/>
    <property type="match status" value="1"/>
</dbReference>
<evidence type="ECO:0000256" key="2">
    <source>
        <dbReference type="ARBA" id="ARBA00011971"/>
    </source>
</evidence>
<dbReference type="NCBIfam" id="TIGR00336">
    <property type="entry name" value="pyrE"/>
    <property type="match status" value="1"/>
</dbReference>
<dbReference type="InterPro" id="IPR029057">
    <property type="entry name" value="PRTase-like"/>
</dbReference>
<evidence type="ECO:0000256" key="4">
    <source>
        <dbReference type="ARBA" id="ARBA00022679"/>
    </source>
</evidence>
<reference evidence="9" key="1">
    <citation type="journal article" date="2019" name="Int. J. Syst. Evol. Microbiol.">
        <title>The Global Catalogue of Microorganisms (GCM) 10K type strain sequencing project: providing services to taxonomists for standard genome sequencing and annotation.</title>
        <authorList>
            <consortium name="The Broad Institute Genomics Platform"/>
            <consortium name="The Broad Institute Genome Sequencing Center for Infectious Disease"/>
            <person name="Wu L."/>
            <person name="Ma J."/>
        </authorList>
    </citation>
    <scope>NUCLEOTIDE SEQUENCE [LARGE SCALE GENOMIC DNA]</scope>
    <source>
        <strain evidence="9">CGMCC 1.12237</strain>
    </source>
</reference>
<accession>A0ABW0LEU1</accession>
<dbReference type="GO" id="GO:0004588">
    <property type="term" value="F:orotate phosphoribosyltransferase activity"/>
    <property type="evidence" value="ECO:0007669"/>
    <property type="project" value="UniProtKB-EC"/>
</dbReference>
<evidence type="ECO:0000313" key="8">
    <source>
        <dbReference type="EMBL" id="MFC5463826.1"/>
    </source>
</evidence>
<dbReference type="RefSeq" id="WP_382347763.1">
    <property type="nucleotide sequence ID" value="NZ_JBHSMC010000001.1"/>
</dbReference>
<comment type="catalytic activity">
    <reaction evidence="6">
        <text>orotidine 5'-phosphate + diphosphate = orotate + 5-phospho-alpha-D-ribose 1-diphosphate</text>
        <dbReference type="Rhea" id="RHEA:10380"/>
        <dbReference type="ChEBI" id="CHEBI:30839"/>
        <dbReference type="ChEBI" id="CHEBI:33019"/>
        <dbReference type="ChEBI" id="CHEBI:57538"/>
        <dbReference type="ChEBI" id="CHEBI:58017"/>
        <dbReference type="EC" id="2.4.2.10"/>
    </reaction>
</comment>
<dbReference type="PANTHER" id="PTHR19278:SF9">
    <property type="entry name" value="URIDINE 5'-MONOPHOSPHATE SYNTHASE"/>
    <property type="match status" value="1"/>
</dbReference>